<evidence type="ECO:0000256" key="1">
    <source>
        <dbReference type="ARBA" id="ARBA00010062"/>
    </source>
</evidence>
<keyword evidence="2" id="KW-0813">Transport</keyword>
<dbReference type="Pfam" id="PF13458">
    <property type="entry name" value="Peripla_BP_6"/>
    <property type="match status" value="1"/>
</dbReference>
<dbReference type="PRINTS" id="PR00337">
    <property type="entry name" value="LEUILEVALBP"/>
</dbReference>
<accession>A0A0M9GCG1</accession>
<evidence type="ECO:0000313" key="7">
    <source>
        <dbReference type="EMBL" id="KPA87581.1"/>
    </source>
</evidence>
<keyword evidence="4" id="KW-0029">Amino-acid transport</keyword>
<comment type="similarity">
    <text evidence="1">Belongs to the leucine-binding protein family.</text>
</comment>
<feature type="domain" description="Leucine-binding protein" evidence="6">
    <location>
        <begin position="58"/>
        <end position="397"/>
    </location>
</feature>
<evidence type="ECO:0000256" key="3">
    <source>
        <dbReference type="ARBA" id="ARBA00022729"/>
    </source>
</evidence>
<feature type="region of interest" description="Disordered" evidence="5">
    <location>
        <begin position="1"/>
        <end position="22"/>
    </location>
</feature>
<evidence type="ECO:0000259" key="6">
    <source>
        <dbReference type="Pfam" id="PF13458"/>
    </source>
</evidence>
<keyword evidence="8" id="KW-1185">Reference proteome</keyword>
<dbReference type="GO" id="GO:0006865">
    <property type="term" value="P:amino acid transport"/>
    <property type="evidence" value="ECO:0007669"/>
    <property type="project" value="UniProtKB-KW"/>
</dbReference>
<dbReference type="InterPro" id="IPR000709">
    <property type="entry name" value="Leu_Ile_Val-bd"/>
</dbReference>
<dbReference type="Gene3D" id="3.40.50.2300">
    <property type="match status" value="2"/>
</dbReference>
<dbReference type="PATRIC" id="fig|50340.43.peg.3683"/>
<gene>
    <name evidence="7" type="ORF">PF66_05964</name>
</gene>
<feature type="compositionally biased region" description="Polar residues" evidence="5">
    <location>
        <begin position="11"/>
        <end position="22"/>
    </location>
</feature>
<evidence type="ECO:0000256" key="4">
    <source>
        <dbReference type="ARBA" id="ARBA00022970"/>
    </source>
</evidence>
<dbReference type="PANTHER" id="PTHR47151">
    <property type="entry name" value="LEU/ILE/VAL-BINDING ABC TRANSPORTER SUBUNIT"/>
    <property type="match status" value="1"/>
</dbReference>
<dbReference type="STRING" id="50340.PF66_05964"/>
<dbReference type="AlphaFoldDB" id="A0A0M9GCG1"/>
<evidence type="ECO:0000256" key="2">
    <source>
        <dbReference type="ARBA" id="ARBA00022448"/>
    </source>
</evidence>
<proteinExistence type="inferred from homology"/>
<protein>
    <submittedName>
        <fullName evidence="7">ABC-type branched-chain amino acid transport system, periplasmic component</fullName>
    </submittedName>
</protein>
<reference evidence="7 8" key="1">
    <citation type="journal article" date="2015" name="PLoS ONE">
        <title>Rice-Infecting Pseudomonas Genomes Are Highly Accessorized and Harbor Multiple Putative Virulence Mechanisms to Cause Sheath Brown Rot.</title>
        <authorList>
            <person name="Quibod I.L."/>
            <person name="Grande G."/>
            <person name="Oreiro E.G."/>
            <person name="Borja F.N."/>
            <person name="Dossa G.S."/>
            <person name="Mauleon R."/>
            <person name="Cruz C.V."/>
            <person name="Oliva R."/>
        </authorList>
    </citation>
    <scope>NUCLEOTIDE SEQUENCE [LARGE SCALE GENOMIC DNA]</scope>
    <source>
        <strain evidence="7 8">IRRI 6609</strain>
    </source>
</reference>
<dbReference type="InterPro" id="IPR028082">
    <property type="entry name" value="Peripla_BP_I"/>
</dbReference>
<name>A0A0M9GCG1_9PSED</name>
<comment type="caution">
    <text evidence="7">The sequence shown here is derived from an EMBL/GenBank/DDBJ whole genome shotgun (WGS) entry which is preliminary data.</text>
</comment>
<sequence>MNPNRHRASGANKTSDPSGRTLQQDTHMHITALIKRAGLIGIAISSLASAVAQADQQVLIGLAGPLTGPSARIGKDLENGAQLAIDAANARHPKIHGEAVTYKLLSEDDQSDPRTAVTVAQRLVDAGVVGVVGHWNTGTSIPAARVYHDAGIAQVAPVATGHAYTQQGFDTSFRVMGHDDDGGQVAGRYALETLKARRIAVIDDRTAFGQGLADQFVKSIEANGGSVVSREYVDDKTVDFSAVLTTVRSKNPDLIFFGGVDAQAAPLARRIRQLGIKATLMGAGGFVSQTFLELAQKEGEGVIALEPGLAVAQMPGGKAFEQTYEQHYKTHIELHAPFAYDGVGVLIAAIEKADSTDPAKYLPVLKASQYQGVTGPIAFDAEGNLKNPTFTVYQVKANTWRPVSVAGGQQ</sequence>
<dbReference type="Proteomes" id="UP000037931">
    <property type="component" value="Unassembled WGS sequence"/>
</dbReference>
<keyword evidence="3" id="KW-0732">Signal</keyword>
<dbReference type="SUPFAM" id="SSF53822">
    <property type="entry name" value="Periplasmic binding protein-like I"/>
    <property type="match status" value="1"/>
</dbReference>
<dbReference type="EMBL" id="JSYZ01000028">
    <property type="protein sequence ID" value="KPA87581.1"/>
    <property type="molecule type" value="Genomic_DNA"/>
</dbReference>
<evidence type="ECO:0000313" key="8">
    <source>
        <dbReference type="Proteomes" id="UP000037931"/>
    </source>
</evidence>
<dbReference type="InterPro" id="IPR028081">
    <property type="entry name" value="Leu-bd"/>
</dbReference>
<dbReference type="CDD" id="cd06342">
    <property type="entry name" value="PBP1_ABC_LIVBP-like"/>
    <property type="match status" value="1"/>
</dbReference>
<dbReference type="PANTHER" id="PTHR47151:SF2">
    <property type="entry name" value="AMINO ACID BINDING PROTEIN"/>
    <property type="match status" value="1"/>
</dbReference>
<evidence type="ECO:0000256" key="5">
    <source>
        <dbReference type="SAM" id="MobiDB-lite"/>
    </source>
</evidence>
<organism evidence="7 8">
    <name type="scientific">Pseudomonas asplenii</name>
    <dbReference type="NCBI Taxonomy" id="53407"/>
    <lineage>
        <taxon>Bacteria</taxon>
        <taxon>Pseudomonadati</taxon>
        <taxon>Pseudomonadota</taxon>
        <taxon>Gammaproteobacteria</taxon>
        <taxon>Pseudomonadales</taxon>
        <taxon>Pseudomonadaceae</taxon>
        <taxon>Pseudomonas</taxon>
    </lineage>
</organism>